<evidence type="ECO:0000256" key="13">
    <source>
        <dbReference type="ARBA" id="ARBA00048567"/>
    </source>
</evidence>
<evidence type="ECO:0000259" key="15">
    <source>
        <dbReference type="Pfam" id="PF00288"/>
    </source>
</evidence>
<keyword evidence="12 14" id="KW-0057">Aromatic amino acid biosynthesis</keyword>
<evidence type="ECO:0000313" key="18">
    <source>
        <dbReference type="Proteomes" id="UP001319921"/>
    </source>
</evidence>
<organism evidence="17 18">
    <name type="scientific">Saccharolobus caldissimus</name>
    <dbReference type="NCBI Taxonomy" id="1702097"/>
    <lineage>
        <taxon>Archaea</taxon>
        <taxon>Thermoproteota</taxon>
        <taxon>Thermoprotei</taxon>
        <taxon>Sulfolobales</taxon>
        <taxon>Sulfolobaceae</taxon>
        <taxon>Saccharolobus</taxon>
    </lineage>
</organism>
<keyword evidence="10 14" id="KW-0418">Kinase</keyword>
<reference evidence="17 18" key="1">
    <citation type="journal article" date="2022" name="Microbiol. Resour. Announc.">
        <title>Complete Genome Sequence of the Hyperthermophilic and Acidophilic Archaeon Saccharolobus caldissimus Strain HS-3T.</title>
        <authorList>
            <person name="Sakai H.D."/>
            <person name="Kurosawa N."/>
        </authorList>
    </citation>
    <scope>NUCLEOTIDE SEQUENCE [LARGE SCALE GENOMIC DNA]</scope>
    <source>
        <strain evidence="17 18">JCM32116</strain>
    </source>
</reference>
<evidence type="ECO:0000256" key="11">
    <source>
        <dbReference type="ARBA" id="ARBA00022840"/>
    </source>
</evidence>
<dbReference type="HAMAP" id="MF_00370">
    <property type="entry name" value="Shik_kinase_arch"/>
    <property type="match status" value="1"/>
</dbReference>
<evidence type="ECO:0000256" key="5">
    <source>
        <dbReference type="ARBA" id="ARBA00013853"/>
    </source>
</evidence>
<dbReference type="EC" id="2.7.1.71" evidence="4 14"/>
<dbReference type="SUPFAM" id="SSF54211">
    <property type="entry name" value="Ribosomal protein S5 domain 2-like"/>
    <property type="match status" value="1"/>
</dbReference>
<dbReference type="PIRSF" id="PIRSF005758">
    <property type="entry name" value="Shikimt_kin_arch"/>
    <property type="match status" value="1"/>
</dbReference>
<evidence type="ECO:0000256" key="14">
    <source>
        <dbReference type="HAMAP-Rule" id="MF_00370"/>
    </source>
</evidence>
<dbReference type="GO" id="GO:0004765">
    <property type="term" value="F:shikimate kinase activity"/>
    <property type="evidence" value="ECO:0007669"/>
    <property type="project" value="UniProtKB-UniRule"/>
</dbReference>
<evidence type="ECO:0000256" key="9">
    <source>
        <dbReference type="ARBA" id="ARBA00022741"/>
    </source>
</evidence>
<evidence type="ECO:0000256" key="1">
    <source>
        <dbReference type="ARBA" id="ARBA00004496"/>
    </source>
</evidence>
<keyword evidence="6 14" id="KW-0963">Cytoplasm</keyword>
<evidence type="ECO:0000256" key="7">
    <source>
        <dbReference type="ARBA" id="ARBA00022605"/>
    </source>
</evidence>
<keyword evidence="7 14" id="KW-0028">Amino-acid biosynthesis</keyword>
<dbReference type="GO" id="GO:0009073">
    <property type="term" value="P:aromatic amino acid family biosynthetic process"/>
    <property type="evidence" value="ECO:0007669"/>
    <property type="project" value="UniProtKB-KW"/>
</dbReference>
<evidence type="ECO:0000256" key="12">
    <source>
        <dbReference type="ARBA" id="ARBA00023141"/>
    </source>
</evidence>
<dbReference type="Gene3D" id="3.30.230.10">
    <property type="match status" value="1"/>
</dbReference>
<protein>
    <recommendedName>
        <fullName evidence="5 14">Shikimate kinase</fullName>
        <shortName evidence="14">SK</shortName>
        <ecNumber evidence="4 14">2.7.1.71</ecNumber>
    </recommendedName>
</protein>
<evidence type="ECO:0000256" key="6">
    <source>
        <dbReference type="ARBA" id="ARBA00022490"/>
    </source>
</evidence>
<evidence type="ECO:0000256" key="4">
    <source>
        <dbReference type="ARBA" id="ARBA00012154"/>
    </source>
</evidence>
<dbReference type="InterPro" id="IPR036554">
    <property type="entry name" value="GHMP_kinase_C_sf"/>
</dbReference>
<dbReference type="Proteomes" id="UP001319921">
    <property type="component" value="Chromosome"/>
</dbReference>
<keyword evidence="8 14" id="KW-0808">Transferase</keyword>
<dbReference type="GeneID" id="68864943"/>
<dbReference type="GO" id="GO:0005737">
    <property type="term" value="C:cytoplasm"/>
    <property type="evidence" value="ECO:0007669"/>
    <property type="project" value="UniProtKB-SubCell"/>
</dbReference>
<dbReference type="InterPro" id="IPR014721">
    <property type="entry name" value="Ribsml_uS5_D2-typ_fold_subgr"/>
</dbReference>
<feature type="binding site" evidence="14">
    <location>
        <begin position="70"/>
        <end position="80"/>
    </location>
    <ligand>
        <name>ATP</name>
        <dbReference type="ChEBI" id="CHEBI:30616"/>
    </ligand>
</feature>
<dbReference type="InterPro" id="IPR006204">
    <property type="entry name" value="GHMP_kinase_N_dom"/>
</dbReference>
<evidence type="ECO:0000256" key="3">
    <source>
        <dbReference type="ARBA" id="ARBA00010202"/>
    </source>
</evidence>
<sequence length="268" mass="29275">MQAYGGISVVNALPSWYGSSMAVNLKVNVNVREGKRDLTKENKLIKVIIDYFKEKYLIPDIIVEINSELPQKGGLKSSSAVSVALIAEIVKNYKIIGIDIPKLSAILSLKAGVSYTGALDDAVAAYCGGISFTYNKFFKVIKMEQAPKDLVIVILVKGGRQINIDINQLKKYRLIFEDIFTISLKDFLLAMKLNGILIANILGYPLEPIEDAIKKGALASGISGNGPSYFAVCKEGEEGPIYETLKKYGDVIITRPVDLDCQSTSVKS</sequence>
<comment type="pathway">
    <text evidence="2 14">Metabolic intermediate biosynthesis; chorismate biosynthesis; chorismate from D-erythrose 4-phosphate and phosphoenolpyruvate: step 5/7.</text>
</comment>
<comment type="similarity">
    <text evidence="3 14">Belongs to the GHMP kinase family. Archaeal shikimate kinase subfamily.</text>
</comment>
<dbReference type="Pfam" id="PF08544">
    <property type="entry name" value="GHMP_kinases_C"/>
    <property type="match status" value="1"/>
</dbReference>
<accession>A0AAQ4CN21</accession>
<dbReference type="GO" id="GO:0005524">
    <property type="term" value="F:ATP binding"/>
    <property type="evidence" value="ECO:0007669"/>
    <property type="project" value="UniProtKB-UniRule"/>
</dbReference>
<dbReference type="InterPro" id="IPR020568">
    <property type="entry name" value="Ribosomal_Su5_D2-typ_SF"/>
</dbReference>
<proteinExistence type="inferred from homology"/>
<name>A0AAQ4CN21_9CREN</name>
<dbReference type="PANTHER" id="PTHR20861">
    <property type="entry name" value="HOMOSERINE/4-DIPHOSPHOCYTIDYL-2-C-METHYL-D-ERYTHRITOL KINASE"/>
    <property type="match status" value="1"/>
</dbReference>
<keyword evidence="11 14" id="KW-0067">ATP-binding</keyword>
<dbReference type="RefSeq" id="WP_229571220.1">
    <property type="nucleotide sequence ID" value="NZ_AP025226.1"/>
</dbReference>
<gene>
    <name evidence="14" type="primary">aroK</name>
    <name evidence="17" type="ORF">SACC_02190</name>
</gene>
<keyword evidence="18" id="KW-1185">Reference proteome</keyword>
<dbReference type="AlphaFoldDB" id="A0AAQ4CN21"/>
<dbReference type="GO" id="GO:0009423">
    <property type="term" value="P:chorismate biosynthetic process"/>
    <property type="evidence" value="ECO:0007669"/>
    <property type="project" value="UniProtKB-UniRule"/>
</dbReference>
<evidence type="ECO:0000256" key="10">
    <source>
        <dbReference type="ARBA" id="ARBA00022777"/>
    </source>
</evidence>
<comment type="subcellular location">
    <subcellularLocation>
        <location evidence="1 14">Cytoplasm</location>
    </subcellularLocation>
</comment>
<dbReference type="SUPFAM" id="SSF55060">
    <property type="entry name" value="GHMP Kinase, C-terminal domain"/>
    <property type="match status" value="1"/>
</dbReference>
<evidence type="ECO:0000313" key="17">
    <source>
        <dbReference type="EMBL" id="BDB97202.1"/>
    </source>
</evidence>
<dbReference type="InterPro" id="IPR010189">
    <property type="entry name" value="SK_arc"/>
</dbReference>
<evidence type="ECO:0000256" key="2">
    <source>
        <dbReference type="ARBA" id="ARBA00004842"/>
    </source>
</evidence>
<comment type="catalytic activity">
    <reaction evidence="13 14">
        <text>shikimate + ATP = 3-phosphoshikimate + ADP + H(+)</text>
        <dbReference type="Rhea" id="RHEA:13121"/>
        <dbReference type="ChEBI" id="CHEBI:15378"/>
        <dbReference type="ChEBI" id="CHEBI:30616"/>
        <dbReference type="ChEBI" id="CHEBI:36208"/>
        <dbReference type="ChEBI" id="CHEBI:145989"/>
        <dbReference type="ChEBI" id="CHEBI:456216"/>
        <dbReference type="EC" id="2.7.1.71"/>
    </reaction>
</comment>
<feature type="domain" description="GHMP kinase N-terminal" evidence="15">
    <location>
        <begin position="44"/>
        <end position="129"/>
    </location>
</feature>
<evidence type="ECO:0000259" key="16">
    <source>
        <dbReference type="Pfam" id="PF08544"/>
    </source>
</evidence>
<keyword evidence="9 14" id="KW-0547">Nucleotide-binding</keyword>
<dbReference type="EMBL" id="AP025226">
    <property type="protein sequence ID" value="BDB97202.1"/>
    <property type="molecule type" value="Genomic_DNA"/>
</dbReference>
<feature type="domain" description="GHMP kinase C-terminal" evidence="16">
    <location>
        <begin position="209"/>
        <end position="249"/>
    </location>
</feature>
<dbReference type="NCBIfam" id="TIGR01920">
    <property type="entry name" value="Shik_kin_archae"/>
    <property type="match status" value="1"/>
</dbReference>
<dbReference type="PANTHER" id="PTHR20861:SF3">
    <property type="entry name" value="SHIKIMATE KINASE"/>
    <property type="match status" value="1"/>
</dbReference>
<dbReference type="InterPro" id="IPR013750">
    <property type="entry name" value="GHMP_kinase_C_dom"/>
</dbReference>
<dbReference type="KEGG" id="scas:SACC_02190"/>
<evidence type="ECO:0000256" key="8">
    <source>
        <dbReference type="ARBA" id="ARBA00022679"/>
    </source>
</evidence>
<dbReference type="GO" id="GO:0008652">
    <property type="term" value="P:amino acid biosynthetic process"/>
    <property type="evidence" value="ECO:0007669"/>
    <property type="project" value="UniProtKB-KW"/>
</dbReference>
<dbReference type="Pfam" id="PF00288">
    <property type="entry name" value="GHMP_kinases_N"/>
    <property type="match status" value="1"/>
</dbReference>